<dbReference type="InterPro" id="IPR040092">
    <property type="entry name" value="TBRG1"/>
</dbReference>
<dbReference type="GO" id="GO:0005634">
    <property type="term" value="C:nucleus"/>
    <property type="evidence" value="ECO:0007669"/>
    <property type="project" value="TreeGrafter"/>
</dbReference>
<keyword evidence="2" id="KW-1185">Reference proteome</keyword>
<dbReference type="Proteomes" id="UP000594263">
    <property type="component" value="Unplaced"/>
</dbReference>
<dbReference type="AlphaFoldDB" id="A0A7N0UGT5"/>
<dbReference type="PANTHER" id="PTHR22715:SF1">
    <property type="entry name" value="DNA BINDING PROTEIN"/>
    <property type="match status" value="1"/>
</dbReference>
<evidence type="ECO:0000313" key="1">
    <source>
        <dbReference type="EnsemblPlants" id="Kaladp0065s0009.1.v1.1"/>
    </source>
</evidence>
<name>A0A7N0UGT5_KALFE</name>
<dbReference type="Gramene" id="Kaladp0065s0009.1.v1.1">
    <property type="protein sequence ID" value="Kaladp0065s0009.1.v1.1"/>
    <property type="gene ID" value="Kaladp0065s0009.v1.1"/>
</dbReference>
<organism evidence="1 2">
    <name type="scientific">Kalanchoe fedtschenkoi</name>
    <name type="common">Lavender scallops</name>
    <name type="synonym">South American air plant</name>
    <dbReference type="NCBI Taxonomy" id="63787"/>
    <lineage>
        <taxon>Eukaryota</taxon>
        <taxon>Viridiplantae</taxon>
        <taxon>Streptophyta</taxon>
        <taxon>Embryophyta</taxon>
        <taxon>Tracheophyta</taxon>
        <taxon>Spermatophyta</taxon>
        <taxon>Magnoliopsida</taxon>
        <taxon>eudicotyledons</taxon>
        <taxon>Gunneridae</taxon>
        <taxon>Pentapetalae</taxon>
        <taxon>Saxifragales</taxon>
        <taxon>Crassulaceae</taxon>
        <taxon>Kalanchoe</taxon>
    </lineage>
</organism>
<dbReference type="EnsemblPlants" id="Kaladp0065s0009.1.v1.1">
    <property type="protein sequence ID" value="Kaladp0065s0009.1.v1.1"/>
    <property type="gene ID" value="Kaladp0065s0009.v1.1"/>
</dbReference>
<sequence>MSENNVSSKAEILHHKQSVSLNASKMSAGQRASDAYYSNLSTVIDSENKSSGLVSLHEQHLMSEKNGSSKSVTLHYKRSVSIADSNKSVASRDFNGCYSMLNMATERGNKMSGFDRLIGHPWSDMVNNEELMMSERNASSKSETLHRMQSVSVDESTKSAGPSDFDGCYSVINTTTKHENNLSGIVKFIGHPISDMVKNVELTTSDKNITFKSETFHYTQLASVDESTLSAGWRDSDDCYTMLNLVTECENNLSDFRKPIRHPGSDIINNKELMTSDKNVTSKSETFRHKQSASVDESTKSAGWRDFDECYSMANMVKECGKLIGRPGSDVNNEEFMDGKNLSSKSETLHHTQSARVDECTESAGQIDGWSMLNTGTECENKLSGFGKLIGHYLHPKPVLSVLFCSKGNEAYICTSCGTSQDKQRTLFMYKLKIEGTNAGCPSFIGHSHMLLPDPKRICGRQIPADRSGMQFTPNGESLVLLNGMQVPCCRNGLLQCQCLECKSHGSEENAVKIVHLKHGYVSVLVKLKTVCRVVCLLVCEPNYLVAVEADGAFHLWSMDATWRLATEEFIMPATHCISPCAVELKQIPNCSHLVVGHNCFGEFGLWYRNLFEFIIVYATTKSCDIVYQLLSFRI</sequence>
<accession>A0A7N0UGT5</accession>
<protein>
    <submittedName>
        <fullName evidence="1">Uncharacterized protein</fullName>
    </submittedName>
</protein>
<dbReference type="GO" id="GO:0051726">
    <property type="term" value="P:regulation of cell cycle"/>
    <property type="evidence" value="ECO:0007669"/>
    <property type="project" value="TreeGrafter"/>
</dbReference>
<reference evidence="1" key="1">
    <citation type="submission" date="2021-01" db="UniProtKB">
        <authorList>
            <consortium name="EnsemblPlants"/>
        </authorList>
    </citation>
    <scope>IDENTIFICATION</scope>
</reference>
<evidence type="ECO:0000313" key="2">
    <source>
        <dbReference type="Proteomes" id="UP000594263"/>
    </source>
</evidence>
<dbReference type="PANTHER" id="PTHR22715">
    <property type="entry name" value="TRANSFORMING GROWTH FACTOR BETA REGULATED GENE 1"/>
    <property type="match status" value="1"/>
</dbReference>
<proteinExistence type="predicted"/>